<dbReference type="PANTHER" id="PTHR23407">
    <property type="entry name" value="ATPASE INHIBITOR/5-FORMYLTETRAHYDROFOLATE CYCLO-LIGASE"/>
    <property type="match status" value="1"/>
</dbReference>
<reference evidence="7" key="1">
    <citation type="submission" date="2007-10" db="EMBL/GenBank/DDBJ databases">
        <title>Complete sequence of chromosome of Desulforudis audaxviator MP104C.</title>
        <authorList>
            <person name="Copeland A."/>
            <person name="Lucas S."/>
            <person name="Lapidus A."/>
            <person name="Barry K."/>
            <person name="Glavina del Rio T."/>
            <person name="Dalin E."/>
            <person name="Tice H."/>
            <person name="Bruce D."/>
            <person name="Pitluck S."/>
            <person name="Lowry S.R."/>
            <person name="Larimer F."/>
            <person name="Land M.L."/>
            <person name="Hauser L."/>
            <person name="Kyrpides N."/>
            <person name="Ivanova N.N."/>
            <person name="Richardson P."/>
        </authorList>
    </citation>
    <scope>NUCLEOTIDE SEQUENCE [LARGE SCALE GENOMIC DNA]</scope>
    <source>
        <strain evidence="7">MP104C</strain>
    </source>
</reference>
<protein>
    <recommendedName>
        <fullName evidence="5">5-formyltetrahydrofolate cyclo-ligase</fullName>
        <ecNumber evidence="5">6.3.3.2</ecNumber>
    </recommendedName>
</protein>
<evidence type="ECO:0000256" key="2">
    <source>
        <dbReference type="ARBA" id="ARBA00022741"/>
    </source>
</evidence>
<reference evidence="6 7" key="2">
    <citation type="journal article" date="2008" name="Science">
        <title>Environmental genomics reveals a single-species ecosystem deep within Earth.</title>
        <authorList>
            <person name="Chivian D."/>
            <person name="Brodie E.L."/>
            <person name="Alm E.J."/>
            <person name="Culley D.E."/>
            <person name="Dehal P.S."/>
            <person name="Desantis T.Z."/>
            <person name="Gihring T.M."/>
            <person name="Lapidus A."/>
            <person name="Lin L.H."/>
            <person name="Lowry S.R."/>
            <person name="Moser D.P."/>
            <person name="Richardson P.M."/>
            <person name="Southam G."/>
            <person name="Wanger G."/>
            <person name="Pratt L.M."/>
            <person name="Andersen G.L."/>
            <person name="Hazen T.C."/>
            <person name="Brockman F.J."/>
            <person name="Arkin A.P."/>
            <person name="Onstott T.C."/>
        </authorList>
    </citation>
    <scope>NUCLEOTIDE SEQUENCE [LARGE SCALE GENOMIC DNA]</scope>
    <source>
        <strain evidence="6 7">MP104C</strain>
    </source>
</reference>
<comment type="cofactor">
    <cofactor evidence="5">
        <name>Mg(2+)</name>
        <dbReference type="ChEBI" id="CHEBI:18420"/>
    </cofactor>
</comment>
<dbReference type="GO" id="GO:0009396">
    <property type="term" value="P:folic acid-containing compound biosynthetic process"/>
    <property type="evidence" value="ECO:0007669"/>
    <property type="project" value="TreeGrafter"/>
</dbReference>
<dbReference type="PIRSF" id="PIRSF006806">
    <property type="entry name" value="FTHF_cligase"/>
    <property type="match status" value="1"/>
</dbReference>
<evidence type="ECO:0000256" key="5">
    <source>
        <dbReference type="RuleBase" id="RU361279"/>
    </source>
</evidence>
<sequence>MCGKQELRAAMLKARSLLDPAAAADAGAVIARRVRELPAFRQARCLLAYVDVRNEVGTGTLIRAALDAGKTVAVPVTDRARRRLIPARITTYPEGLEPGAFGVPEPRYFEEIVDAVLDCILVPGVAFDHQGYRLGFGGGFYDRFLRRVGHRAVRIGLAYDFQICPTVYPDPHDEAVDYVVTEGRVLDLRAGR</sequence>
<dbReference type="EMBL" id="CP000860">
    <property type="protein sequence ID" value="ACA60502.1"/>
    <property type="molecule type" value="Genomic_DNA"/>
</dbReference>
<dbReference type="KEGG" id="dau:Daud_2011"/>
<dbReference type="Proteomes" id="UP000008544">
    <property type="component" value="Chromosome"/>
</dbReference>
<feature type="binding site" evidence="4">
    <location>
        <begin position="133"/>
        <end position="141"/>
    </location>
    <ligand>
        <name>ATP</name>
        <dbReference type="ChEBI" id="CHEBI:30616"/>
    </ligand>
</feature>
<evidence type="ECO:0000313" key="6">
    <source>
        <dbReference type="EMBL" id="ACA60502.1"/>
    </source>
</evidence>
<keyword evidence="5" id="KW-0479">Metal-binding</keyword>
<evidence type="ECO:0000256" key="3">
    <source>
        <dbReference type="ARBA" id="ARBA00022840"/>
    </source>
</evidence>
<dbReference type="SUPFAM" id="SSF100950">
    <property type="entry name" value="NagB/RpiA/CoA transferase-like"/>
    <property type="match status" value="1"/>
</dbReference>
<dbReference type="InterPro" id="IPR024185">
    <property type="entry name" value="FTHF_cligase-like_sf"/>
</dbReference>
<dbReference type="GO" id="GO:0030272">
    <property type="term" value="F:5-formyltetrahydrofolate cyclo-ligase activity"/>
    <property type="evidence" value="ECO:0007669"/>
    <property type="project" value="UniProtKB-EC"/>
</dbReference>
<dbReference type="InterPro" id="IPR037171">
    <property type="entry name" value="NagB/RpiA_transferase-like"/>
</dbReference>
<gene>
    <name evidence="6" type="ordered locus">Daud_2011</name>
</gene>
<feature type="binding site" evidence="4">
    <location>
        <position position="55"/>
    </location>
    <ligand>
        <name>substrate</name>
    </ligand>
</feature>
<evidence type="ECO:0000313" key="7">
    <source>
        <dbReference type="Proteomes" id="UP000008544"/>
    </source>
</evidence>
<dbReference type="InterPro" id="IPR002698">
    <property type="entry name" value="FTHF_cligase"/>
</dbReference>
<accession>B1I665</accession>
<organism evidence="6 7">
    <name type="scientific">Desulforudis audaxviator (strain MP104C)</name>
    <dbReference type="NCBI Taxonomy" id="477974"/>
    <lineage>
        <taxon>Bacteria</taxon>
        <taxon>Bacillati</taxon>
        <taxon>Bacillota</taxon>
        <taxon>Clostridia</taxon>
        <taxon>Thermoanaerobacterales</taxon>
        <taxon>Candidatus Desulforudaceae</taxon>
        <taxon>Candidatus Desulforudis</taxon>
    </lineage>
</organism>
<comment type="catalytic activity">
    <reaction evidence="5">
        <text>(6S)-5-formyl-5,6,7,8-tetrahydrofolate + ATP = (6R)-5,10-methenyltetrahydrofolate + ADP + phosphate</text>
        <dbReference type="Rhea" id="RHEA:10488"/>
        <dbReference type="ChEBI" id="CHEBI:30616"/>
        <dbReference type="ChEBI" id="CHEBI:43474"/>
        <dbReference type="ChEBI" id="CHEBI:57455"/>
        <dbReference type="ChEBI" id="CHEBI:57457"/>
        <dbReference type="ChEBI" id="CHEBI:456216"/>
        <dbReference type="EC" id="6.3.3.2"/>
    </reaction>
</comment>
<dbReference type="GO" id="GO:0005524">
    <property type="term" value="F:ATP binding"/>
    <property type="evidence" value="ECO:0007669"/>
    <property type="project" value="UniProtKB-KW"/>
</dbReference>
<dbReference type="Gene3D" id="3.40.50.10420">
    <property type="entry name" value="NagB/RpiA/CoA transferase-like"/>
    <property type="match status" value="1"/>
</dbReference>
<feature type="binding site" evidence="4">
    <location>
        <begin position="4"/>
        <end position="8"/>
    </location>
    <ligand>
        <name>ATP</name>
        <dbReference type="ChEBI" id="CHEBI:30616"/>
    </ligand>
</feature>
<dbReference type="HOGENOM" id="CLU_066245_2_2_9"/>
<dbReference type="EC" id="6.3.3.2" evidence="5"/>
<comment type="similarity">
    <text evidence="1 5">Belongs to the 5-formyltetrahydrofolate cyclo-ligase family.</text>
</comment>
<proteinExistence type="inferred from homology"/>
<evidence type="ECO:0000256" key="1">
    <source>
        <dbReference type="ARBA" id="ARBA00010638"/>
    </source>
</evidence>
<dbReference type="STRING" id="477974.Daud_2011"/>
<feature type="binding site" evidence="4">
    <location>
        <position position="50"/>
    </location>
    <ligand>
        <name>substrate</name>
    </ligand>
</feature>
<keyword evidence="7" id="KW-1185">Reference proteome</keyword>
<dbReference type="GO" id="GO:0035999">
    <property type="term" value="P:tetrahydrofolate interconversion"/>
    <property type="evidence" value="ECO:0007669"/>
    <property type="project" value="TreeGrafter"/>
</dbReference>
<dbReference type="eggNOG" id="COG0212">
    <property type="taxonomic scope" value="Bacteria"/>
</dbReference>
<keyword evidence="3 4" id="KW-0067">ATP-binding</keyword>
<dbReference type="Pfam" id="PF01812">
    <property type="entry name" value="5-FTHF_cyc-lig"/>
    <property type="match status" value="1"/>
</dbReference>
<dbReference type="NCBIfam" id="TIGR02727">
    <property type="entry name" value="MTHFS_bact"/>
    <property type="match status" value="1"/>
</dbReference>
<name>B1I665_DESAP</name>
<evidence type="ECO:0000256" key="4">
    <source>
        <dbReference type="PIRSR" id="PIRSR006806-1"/>
    </source>
</evidence>
<keyword evidence="6" id="KW-0436">Ligase</keyword>
<keyword evidence="5" id="KW-0460">Magnesium</keyword>
<dbReference type="PANTHER" id="PTHR23407:SF1">
    <property type="entry name" value="5-FORMYLTETRAHYDROFOLATE CYCLO-LIGASE"/>
    <property type="match status" value="1"/>
</dbReference>
<dbReference type="AlphaFoldDB" id="B1I665"/>
<keyword evidence="2 4" id="KW-0547">Nucleotide-binding</keyword>
<dbReference type="GO" id="GO:0046872">
    <property type="term" value="F:metal ion binding"/>
    <property type="evidence" value="ECO:0007669"/>
    <property type="project" value="UniProtKB-KW"/>
</dbReference>